<feature type="region of interest" description="Disordered" evidence="6">
    <location>
        <begin position="409"/>
        <end position="451"/>
    </location>
</feature>
<keyword evidence="4" id="KW-0539">Nucleus</keyword>
<reference evidence="7" key="1">
    <citation type="submission" date="2016-04" db="EMBL/GenBank/DDBJ databases">
        <authorList>
            <person name="Evans L.H."/>
            <person name="Alamgir A."/>
            <person name="Owens N."/>
            <person name="Weber N.D."/>
            <person name="Virtaneva K."/>
            <person name="Barbian K."/>
            <person name="Babar A."/>
            <person name="Rosenke K."/>
        </authorList>
    </citation>
    <scope>NUCLEOTIDE SEQUENCE [LARGE SCALE GENOMIC DNA]</scope>
    <source>
        <strain evidence="7">CBS 101.48</strain>
    </source>
</reference>
<dbReference type="Proteomes" id="UP000078561">
    <property type="component" value="Unassembled WGS sequence"/>
</dbReference>
<dbReference type="OrthoDB" id="1095242at2759"/>
<dbReference type="Pfam" id="PF02200">
    <property type="entry name" value="STE"/>
    <property type="match status" value="1"/>
</dbReference>
<comment type="similarity">
    <text evidence="5">Belongs to the STE12 transcription factor family.</text>
</comment>
<evidence type="ECO:0000256" key="4">
    <source>
        <dbReference type="ARBA" id="ARBA00023242"/>
    </source>
</evidence>
<keyword evidence="2" id="KW-0805">Transcription regulation</keyword>
<dbReference type="STRING" id="4829.A0A163JGY9"/>
<name>A0A163JGY9_ABSGL</name>
<comment type="subcellular location">
    <subcellularLocation>
        <location evidence="1">Nucleus</location>
    </subcellularLocation>
</comment>
<gene>
    <name evidence="7" type="primary">ABSGL_04894.1 scaffold 6065</name>
</gene>
<dbReference type="GO" id="GO:1990526">
    <property type="term" value="C:Ste12p-Dig1p-Dig2p complex"/>
    <property type="evidence" value="ECO:0007669"/>
    <property type="project" value="TreeGrafter"/>
</dbReference>
<dbReference type="AlphaFoldDB" id="A0A163JGY9"/>
<proteinExistence type="inferred from homology"/>
<feature type="region of interest" description="Disordered" evidence="6">
    <location>
        <begin position="258"/>
        <end position="343"/>
    </location>
</feature>
<evidence type="ECO:0000313" key="8">
    <source>
        <dbReference type="Proteomes" id="UP000078561"/>
    </source>
</evidence>
<evidence type="ECO:0000256" key="5">
    <source>
        <dbReference type="ARBA" id="ARBA00024345"/>
    </source>
</evidence>
<dbReference type="GO" id="GO:1990527">
    <property type="term" value="C:Tec1p-Ste12p-Dig1p complex"/>
    <property type="evidence" value="ECO:0007669"/>
    <property type="project" value="TreeGrafter"/>
</dbReference>
<feature type="region of interest" description="Disordered" evidence="6">
    <location>
        <begin position="363"/>
        <end position="397"/>
    </location>
</feature>
<evidence type="ECO:0000256" key="1">
    <source>
        <dbReference type="ARBA" id="ARBA00004123"/>
    </source>
</evidence>
<dbReference type="InterPro" id="IPR003120">
    <property type="entry name" value="Ste12"/>
</dbReference>
<keyword evidence="8" id="KW-1185">Reference proteome</keyword>
<feature type="region of interest" description="Disordered" evidence="6">
    <location>
        <begin position="1"/>
        <end position="28"/>
    </location>
</feature>
<evidence type="ECO:0000256" key="6">
    <source>
        <dbReference type="SAM" id="MobiDB-lite"/>
    </source>
</evidence>
<accession>A0A163JGY9</accession>
<sequence>MVLKNPSYSPIITVENNDSAPTKPTNNNESERLAWIDELKLFLATAASSWDEAHDNNNDYDAAHPLKKFHLHTGETISCVLWEGFYLITGTDIVRSLYARFHAFGRPVTNTKKFEEGVFSDLRNLKPGLDARLEDPKSDLLEMLYKNDCIRTQKKQKVFFWYSVPHDRLFLDALERDLKREKLALAPSTMAMAEPAMSTCLNTAQTLLDQLKKATTLFALALEDEPTATDSVSALDTIRSSPNSPSLTLDDHELHKATTTPVRPTSNAPPILAKSEARTRRSRVRSAPVDFEQHHHDRINRISSTGPPTFSPTRHHHCQSHSNKHQKLQPYQLKKSGCSISPSSPLLNLDNATKTRTIFGSLTLFDGSPTYKQRRRRAVSTSSTTNHTQHVATAETESIRTRRHVNCHLHTNPSPPKQQRYTTGLKNSTHSNNLHRPDLQSTSHASHQLDRPTQQFREATPQFTVATQQPPPNLPDTSELAMNPAWLAMMEDTSFVALKDVAPSLGSTHMAPDASGLYDMDPPASSSMTSSLYAPDNMDMEINDGSVDGSCYLYKPPVFASPDLNRLPYSASPGTLFWSDEEGHLSPSSLSSSLTSPSSILHYQNYHSPLSHPSQYNGDSSLLLPLAPAIPYQCLALPTNHSLYYAPILPPQTPTPNYNTHIYNIHPAYDAYPAVDDPLIH</sequence>
<dbReference type="InParanoid" id="A0A163JGY9"/>
<dbReference type="EMBL" id="LT552609">
    <property type="protein sequence ID" value="SAL99293.1"/>
    <property type="molecule type" value="Genomic_DNA"/>
</dbReference>
<feature type="compositionally biased region" description="Polar residues" evidence="6">
    <location>
        <begin position="301"/>
        <end position="312"/>
    </location>
</feature>
<keyword evidence="3" id="KW-0804">Transcription</keyword>
<evidence type="ECO:0000256" key="3">
    <source>
        <dbReference type="ARBA" id="ARBA00023163"/>
    </source>
</evidence>
<feature type="compositionally biased region" description="Basic residues" evidence="6">
    <location>
        <begin position="313"/>
        <end position="327"/>
    </location>
</feature>
<organism evidence="7">
    <name type="scientific">Absidia glauca</name>
    <name type="common">Pin mould</name>
    <dbReference type="NCBI Taxonomy" id="4829"/>
    <lineage>
        <taxon>Eukaryota</taxon>
        <taxon>Fungi</taxon>
        <taxon>Fungi incertae sedis</taxon>
        <taxon>Mucoromycota</taxon>
        <taxon>Mucoromycotina</taxon>
        <taxon>Mucoromycetes</taxon>
        <taxon>Mucorales</taxon>
        <taxon>Cunninghamellaceae</taxon>
        <taxon>Absidia</taxon>
    </lineage>
</organism>
<evidence type="ECO:0008006" key="9">
    <source>
        <dbReference type="Google" id="ProtNLM"/>
    </source>
</evidence>
<dbReference type="InterPro" id="IPR052127">
    <property type="entry name" value="STE12_transcription_factor"/>
</dbReference>
<evidence type="ECO:0000313" key="7">
    <source>
        <dbReference type="EMBL" id="SAL99293.1"/>
    </source>
</evidence>
<feature type="compositionally biased region" description="Polar residues" evidence="6">
    <location>
        <begin position="258"/>
        <end position="268"/>
    </location>
</feature>
<dbReference type="GO" id="GO:0005634">
    <property type="term" value="C:nucleus"/>
    <property type="evidence" value="ECO:0007669"/>
    <property type="project" value="UniProtKB-SubCell"/>
</dbReference>
<dbReference type="GO" id="GO:0003700">
    <property type="term" value="F:DNA-binding transcription factor activity"/>
    <property type="evidence" value="ECO:0007669"/>
    <property type="project" value="InterPro"/>
</dbReference>
<dbReference type="SMART" id="SM00424">
    <property type="entry name" value="STE"/>
    <property type="match status" value="1"/>
</dbReference>
<dbReference type="PANTHER" id="PTHR47427">
    <property type="entry name" value="PROTEIN STE12"/>
    <property type="match status" value="1"/>
</dbReference>
<evidence type="ECO:0000256" key="2">
    <source>
        <dbReference type="ARBA" id="ARBA00023015"/>
    </source>
</evidence>
<protein>
    <recommendedName>
        <fullName evidence="9">Transcription factor STE12</fullName>
    </recommendedName>
</protein>
<dbReference type="PANTHER" id="PTHR47427:SF1">
    <property type="entry name" value="PROTEIN STE12"/>
    <property type="match status" value="1"/>
</dbReference>